<feature type="transmembrane region" description="Helical" evidence="1">
    <location>
        <begin position="23"/>
        <end position="44"/>
    </location>
</feature>
<dbReference type="PROSITE" id="PS51724">
    <property type="entry name" value="SPOR"/>
    <property type="match status" value="1"/>
</dbReference>
<keyword evidence="1" id="KW-0812">Transmembrane</keyword>
<dbReference type="InterPro" id="IPR007730">
    <property type="entry name" value="SPOR-like_dom"/>
</dbReference>
<dbReference type="EMBL" id="JACVXA010000011">
    <property type="protein sequence ID" value="MBE3637711.1"/>
    <property type="molecule type" value="Genomic_DNA"/>
</dbReference>
<dbReference type="Proteomes" id="UP000609121">
    <property type="component" value="Unassembled WGS sequence"/>
</dbReference>
<dbReference type="AlphaFoldDB" id="A0A8J7CJK2"/>
<dbReference type="Pfam" id="PF05036">
    <property type="entry name" value="SPOR"/>
    <property type="match status" value="1"/>
</dbReference>
<dbReference type="SUPFAM" id="SSF110997">
    <property type="entry name" value="Sporulation related repeat"/>
    <property type="match status" value="1"/>
</dbReference>
<evidence type="ECO:0000256" key="1">
    <source>
        <dbReference type="SAM" id="Phobius"/>
    </source>
</evidence>
<comment type="caution">
    <text evidence="3">The sequence shown here is derived from an EMBL/GenBank/DDBJ whole genome shotgun (WGS) entry which is preliminary data.</text>
</comment>
<keyword evidence="1" id="KW-0472">Membrane</keyword>
<protein>
    <submittedName>
        <fullName evidence="3">SPOR domain-containing protein</fullName>
    </submittedName>
</protein>
<feature type="domain" description="SPOR" evidence="2">
    <location>
        <begin position="203"/>
        <end position="288"/>
    </location>
</feature>
<reference evidence="3" key="1">
    <citation type="submission" date="2020-09" db="EMBL/GenBank/DDBJ databases">
        <title>A novel bacterium of genus Mangrovicoccus, isolated from South China Sea.</title>
        <authorList>
            <person name="Huang H."/>
            <person name="Mo K."/>
            <person name="Hu Y."/>
        </authorList>
    </citation>
    <scope>NUCLEOTIDE SEQUENCE</scope>
    <source>
        <strain evidence="3">HB182678</strain>
    </source>
</reference>
<name>A0A8J7CJK2_9RHOB</name>
<dbReference type="GO" id="GO:0042834">
    <property type="term" value="F:peptidoglycan binding"/>
    <property type="evidence" value="ECO:0007669"/>
    <property type="project" value="InterPro"/>
</dbReference>
<evidence type="ECO:0000259" key="2">
    <source>
        <dbReference type="PROSITE" id="PS51724"/>
    </source>
</evidence>
<dbReference type="InterPro" id="IPR036680">
    <property type="entry name" value="SPOR-like_sf"/>
</dbReference>
<sequence length="288" mass="30395">MANPEFTEDFTHDVSSEAVVSSFMGWLGAGCSLALVVGVGWWGYDLAMRETNGIPVIAALEGPARVAPEDPGGFEAAHKGMSVTELSSAADVIQPEQITLAPAPVALQDTDQPVAEIAPVAKARTLRDAVNEALQDAGVLPSAAEAAPFPDDAGSAIAAPLPPTIMNSAPRPSRRPDLGVVSRAAYTPAAPEPEMRLDLDPQLLAVGTRLVQLGAYDSEATATAEWSRISGRFSGYFAGKQRVIERTERNGKVFYRLRAHGFDDLADARRFCASLQAGGADCIPVQVR</sequence>
<evidence type="ECO:0000313" key="4">
    <source>
        <dbReference type="Proteomes" id="UP000609121"/>
    </source>
</evidence>
<dbReference type="Gene3D" id="3.30.70.1070">
    <property type="entry name" value="Sporulation related repeat"/>
    <property type="match status" value="1"/>
</dbReference>
<keyword evidence="4" id="KW-1185">Reference proteome</keyword>
<dbReference type="RefSeq" id="WP_193180632.1">
    <property type="nucleotide sequence ID" value="NZ_JACVXA010000011.1"/>
</dbReference>
<organism evidence="3 4">
    <name type="scientific">Mangrovicoccus algicola</name>
    <dbReference type="NCBI Taxonomy" id="2771008"/>
    <lineage>
        <taxon>Bacteria</taxon>
        <taxon>Pseudomonadati</taxon>
        <taxon>Pseudomonadota</taxon>
        <taxon>Alphaproteobacteria</taxon>
        <taxon>Rhodobacterales</taxon>
        <taxon>Paracoccaceae</taxon>
        <taxon>Mangrovicoccus</taxon>
    </lineage>
</organism>
<gene>
    <name evidence="3" type="ORF">ICN82_05755</name>
</gene>
<evidence type="ECO:0000313" key="3">
    <source>
        <dbReference type="EMBL" id="MBE3637711.1"/>
    </source>
</evidence>
<accession>A0A8J7CJK2</accession>
<proteinExistence type="predicted"/>
<keyword evidence="1" id="KW-1133">Transmembrane helix</keyword>